<dbReference type="Proteomes" id="UP000294257">
    <property type="component" value="Unassembled WGS sequence"/>
</dbReference>
<protein>
    <recommendedName>
        <fullName evidence="3">Aldo/keto reductase family protein</fullName>
    </recommendedName>
</protein>
<dbReference type="RefSeq" id="WP_242613568.1">
    <property type="nucleotide sequence ID" value="NZ_SGWQ01000007.1"/>
</dbReference>
<sequence length="53" mass="5595">MYTWRSWARAASANISDSIGAAEVDLTADELVEIERIVADGVSVEGATPEGVD</sequence>
<dbReference type="EMBL" id="SGWQ01000007">
    <property type="protein sequence ID" value="RZS36442.1"/>
    <property type="molecule type" value="Genomic_DNA"/>
</dbReference>
<accession>A0A4Q7KML5</accession>
<evidence type="ECO:0000313" key="2">
    <source>
        <dbReference type="Proteomes" id="UP000294257"/>
    </source>
</evidence>
<dbReference type="AlphaFoldDB" id="A0A4Q7KML5"/>
<evidence type="ECO:0008006" key="3">
    <source>
        <dbReference type="Google" id="ProtNLM"/>
    </source>
</evidence>
<reference evidence="1 2" key="1">
    <citation type="submission" date="2019-02" db="EMBL/GenBank/DDBJ databases">
        <title>Genomic Encyclopedia of Type Strains, Phase IV (KMG-IV): sequencing the most valuable type-strain genomes for metagenomic binning, comparative biology and taxonomic classification.</title>
        <authorList>
            <person name="Goeker M."/>
        </authorList>
    </citation>
    <scope>NUCLEOTIDE SEQUENCE [LARGE SCALE GENOMIC DNA]</scope>
    <source>
        <strain evidence="1 2">DSM 101727</strain>
    </source>
</reference>
<keyword evidence="2" id="KW-1185">Reference proteome</keyword>
<proteinExistence type="predicted"/>
<comment type="caution">
    <text evidence="1">The sequence shown here is derived from an EMBL/GenBank/DDBJ whole genome shotgun (WGS) entry which is preliminary data.</text>
</comment>
<organism evidence="1 2">
    <name type="scientific">Herbihabitans rhizosphaerae</name>
    <dbReference type="NCBI Taxonomy" id="1872711"/>
    <lineage>
        <taxon>Bacteria</taxon>
        <taxon>Bacillati</taxon>
        <taxon>Actinomycetota</taxon>
        <taxon>Actinomycetes</taxon>
        <taxon>Pseudonocardiales</taxon>
        <taxon>Pseudonocardiaceae</taxon>
        <taxon>Herbihabitans</taxon>
    </lineage>
</organism>
<name>A0A4Q7KML5_9PSEU</name>
<gene>
    <name evidence="1" type="ORF">EV193_107123</name>
</gene>
<evidence type="ECO:0000313" key="1">
    <source>
        <dbReference type="EMBL" id="RZS36442.1"/>
    </source>
</evidence>